<protein>
    <submittedName>
        <fullName evidence="1">Haloacid dehalogenase</fullName>
        <ecNumber evidence="1">3.1.3.23</ecNumber>
        <ecNumber evidence="1">3.1.3.68</ecNumber>
    </submittedName>
</protein>
<dbReference type="SFLD" id="SFLDG01129">
    <property type="entry name" value="C1.5:_HAD__Beta-PGM__Phosphata"/>
    <property type="match status" value="1"/>
</dbReference>
<comment type="caution">
    <text evidence="1">The sequence shown here is derived from an EMBL/GenBank/DDBJ whole genome shotgun (WGS) entry which is preliminary data.</text>
</comment>
<evidence type="ECO:0000313" key="1">
    <source>
        <dbReference type="EMBL" id="KFJ03071.1"/>
    </source>
</evidence>
<name>A0A087E5M0_9BIFI</name>
<sequence length="229" mass="25042">MAQQRSKAATNGVNAGKGAIFDLDGTLLDSMGVWDQIDIDFLHRRGFEVPSDYMSKVSAMQFQQIAEYTIARFGLLDSPQELMNEWNAMAQIAYSSVVEAKPHAAEYLQSLKDSGARLAVATSLPPELREPAMEHVGIAKYFDVLCSVDDAGDVGKDRPDVYLLAARRLGVQPADCTVFEDLLEGIRSAKSADMKVWAMHDDSSNMNWESICGIADGVLFDFADAPAVL</sequence>
<dbReference type="Gene3D" id="1.10.150.240">
    <property type="entry name" value="Putative phosphatase, domain 2"/>
    <property type="match status" value="1"/>
</dbReference>
<dbReference type="InterPro" id="IPR023198">
    <property type="entry name" value="PGP-like_dom2"/>
</dbReference>
<dbReference type="AlphaFoldDB" id="A0A087E5M0"/>
<dbReference type="PANTHER" id="PTHR18901">
    <property type="entry name" value="2-DEOXYGLUCOSE-6-PHOSPHATE PHOSPHATASE 2"/>
    <property type="match status" value="1"/>
</dbReference>
<dbReference type="CDD" id="cd07505">
    <property type="entry name" value="HAD_BPGM-like"/>
    <property type="match status" value="1"/>
</dbReference>
<dbReference type="OrthoDB" id="9797743at2"/>
<dbReference type="STRING" id="77635.BISU_1000"/>
<keyword evidence="2" id="KW-1185">Reference proteome</keyword>
<dbReference type="EMBL" id="JGZR01000007">
    <property type="protein sequence ID" value="KFJ03071.1"/>
    <property type="molecule type" value="Genomic_DNA"/>
</dbReference>
<dbReference type="eggNOG" id="COG0637">
    <property type="taxonomic scope" value="Bacteria"/>
</dbReference>
<dbReference type="SFLD" id="SFLDS00003">
    <property type="entry name" value="Haloacid_Dehalogenase"/>
    <property type="match status" value="1"/>
</dbReference>
<dbReference type="Proteomes" id="UP000029055">
    <property type="component" value="Unassembled WGS sequence"/>
</dbReference>
<keyword evidence="1" id="KW-0378">Hydrolase</keyword>
<dbReference type="Gene3D" id="3.40.50.1000">
    <property type="entry name" value="HAD superfamily/HAD-like"/>
    <property type="match status" value="1"/>
</dbReference>
<dbReference type="EC" id="3.1.3.23" evidence="1"/>
<reference evidence="1 2" key="1">
    <citation type="submission" date="2014-03" db="EMBL/GenBank/DDBJ databases">
        <title>Genomics of Bifidobacteria.</title>
        <authorList>
            <person name="Ventura M."/>
            <person name="Milani C."/>
            <person name="Lugli G.A."/>
        </authorList>
    </citation>
    <scope>NUCLEOTIDE SEQUENCE [LARGE SCALE GENOMIC DNA]</scope>
    <source>
        <strain evidence="1 2">LMG 11597</strain>
    </source>
</reference>
<dbReference type="EC" id="3.1.3.68" evidence="1"/>
<organism evidence="1 2">
    <name type="scientific">Bifidobacterium subtile</name>
    <dbReference type="NCBI Taxonomy" id="77635"/>
    <lineage>
        <taxon>Bacteria</taxon>
        <taxon>Bacillati</taxon>
        <taxon>Actinomycetota</taxon>
        <taxon>Actinomycetes</taxon>
        <taxon>Bifidobacteriales</taxon>
        <taxon>Bifidobacteriaceae</taxon>
        <taxon>Bifidobacterium</taxon>
    </lineage>
</organism>
<evidence type="ECO:0000313" key="2">
    <source>
        <dbReference type="Proteomes" id="UP000029055"/>
    </source>
</evidence>
<dbReference type="Pfam" id="PF00702">
    <property type="entry name" value="Hydrolase"/>
    <property type="match status" value="1"/>
</dbReference>
<dbReference type="PANTHER" id="PTHR18901:SF38">
    <property type="entry name" value="PSEUDOURIDINE-5'-PHOSPHATASE"/>
    <property type="match status" value="1"/>
</dbReference>
<dbReference type="GO" id="GO:0003850">
    <property type="term" value="F:2-deoxyglucose-6-phosphatase activity"/>
    <property type="evidence" value="ECO:0007669"/>
    <property type="project" value="UniProtKB-EC"/>
</dbReference>
<proteinExistence type="predicted"/>
<gene>
    <name evidence="1" type="ORF">BISU_1000</name>
</gene>
<dbReference type="InterPro" id="IPR006439">
    <property type="entry name" value="HAD-SF_hydro_IA"/>
</dbReference>
<dbReference type="NCBIfam" id="TIGR01509">
    <property type="entry name" value="HAD-SF-IA-v3"/>
    <property type="match status" value="1"/>
</dbReference>
<accession>A0A087E5M0</accession>
<dbReference type="SUPFAM" id="SSF56784">
    <property type="entry name" value="HAD-like"/>
    <property type="match status" value="1"/>
</dbReference>
<dbReference type="RefSeq" id="WP_051922010.1">
    <property type="nucleotide sequence ID" value="NZ_CP062939.1"/>
</dbReference>
<dbReference type="InterPro" id="IPR036412">
    <property type="entry name" value="HAD-like_sf"/>
</dbReference>
<dbReference type="InterPro" id="IPR023214">
    <property type="entry name" value="HAD_sf"/>
</dbReference>